<dbReference type="UniPathway" id="UPA00074">
    <property type="reaction ID" value="UER00128"/>
</dbReference>
<evidence type="ECO:0000256" key="3">
    <source>
        <dbReference type="ARBA" id="ARBA00022741"/>
    </source>
</evidence>
<dbReference type="NCBIfam" id="TIGR01737">
    <property type="entry name" value="FGAM_synth_I"/>
    <property type="match status" value="1"/>
</dbReference>
<dbReference type="SMART" id="SM01211">
    <property type="entry name" value="GATase_5"/>
    <property type="match status" value="1"/>
</dbReference>
<accession>A0A4S4BUY8</accession>
<keyword evidence="4 8" id="KW-0658">Purine biosynthesis</keyword>
<feature type="active site" evidence="8">
    <location>
        <position position="197"/>
    </location>
</feature>
<evidence type="ECO:0000256" key="6">
    <source>
        <dbReference type="ARBA" id="ARBA00022840"/>
    </source>
</evidence>
<name>A0A4S4BUY8_9BACL</name>
<dbReference type="AlphaFoldDB" id="A0A4S4BUY8"/>
<dbReference type="Gene3D" id="3.40.50.880">
    <property type="match status" value="1"/>
</dbReference>
<proteinExistence type="inferred from homology"/>
<dbReference type="GO" id="GO:0006189">
    <property type="term" value="P:'de novo' IMP biosynthetic process"/>
    <property type="evidence" value="ECO:0007669"/>
    <property type="project" value="UniProtKB-UniRule"/>
</dbReference>
<dbReference type="GO" id="GO:0004642">
    <property type="term" value="F:phosphoribosylformylglycinamidine synthase activity"/>
    <property type="evidence" value="ECO:0007669"/>
    <property type="project" value="UniProtKB-UniRule"/>
</dbReference>
<evidence type="ECO:0000256" key="1">
    <source>
        <dbReference type="ARBA" id="ARBA00022490"/>
    </source>
</evidence>
<dbReference type="RefSeq" id="WP_136370370.1">
    <property type="nucleotide sequence ID" value="NZ_SSOB01000015.1"/>
</dbReference>
<keyword evidence="10" id="KW-1185">Reference proteome</keyword>
<dbReference type="OrthoDB" id="9804441at2"/>
<dbReference type="Pfam" id="PF13507">
    <property type="entry name" value="GATase_5"/>
    <property type="match status" value="1"/>
</dbReference>
<keyword evidence="2 8" id="KW-0436">Ligase</keyword>
<comment type="catalytic activity">
    <reaction evidence="8">
        <text>N(2)-formyl-N(1)-(5-phospho-beta-D-ribosyl)glycinamide + L-glutamine + ATP + H2O = 2-formamido-N(1)-(5-O-phospho-beta-D-ribosyl)acetamidine + L-glutamate + ADP + phosphate + H(+)</text>
        <dbReference type="Rhea" id="RHEA:17129"/>
        <dbReference type="ChEBI" id="CHEBI:15377"/>
        <dbReference type="ChEBI" id="CHEBI:15378"/>
        <dbReference type="ChEBI" id="CHEBI:29985"/>
        <dbReference type="ChEBI" id="CHEBI:30616"/>
        <dbReference type="ChEBI" id="CHEBI:43474"/>
        <dbReference type="ChEBI" id="CHEBI:58359"/>
        <dbReference type="ChEBI" id="CHEBI:147286"/>
        <dbReference type="ChEBI" id="CHEBI:147287"/>
        <dbReference type="ChEBI" id="CHEBI:456216"/>
        <dbReference type="EC" id="6.3.5.3"/>
    </reaction>
</comment>
<comment type="subunit">
    <text evidence="8">Part of the FGAM synthase complex composed of 1 PurL, 1 PurQ and 2 PurS subunits.</text>
</comment>
<evidence type="ECO:0000313" key="9">
    <source>
        <dbReference type="EMBL" id="THF78782.1"/>
    </source>
</evidence>
<keyword evidence="5 8" id="KW-0378">Hydrolase</keyword>
<keyword evidence="7 8" id="KW-0315">Glutamine amidotransferase</keyword>
<feature type="active site" description="Nucleophile" evidence="8">
    <location>
        <position position="86"/>
    </location>
</feature>
<comment type="caution">
    <text evidence="9">The sequence shown here is derived from an EMBL/GenBank/DDBJ whole genome shotgun (WGS) entry which is preliminary data.</text>
</comment>
<gene>
    <name evidence="8 9" type="primary">purQ</name>
    <name evidence="9" type="ORF">E6C55_13760</name>
</gene>
<evidence type="ECO:0000256" key="5">
    <source>
        <dbReference type="ARBA" id="ARBA00022801"/>
    </source>
</evidence>
<comment type="function">
    <text evidence="8">Part of the phosphoribosylformylglycinamidine synthase complex involved in the purines biosynthetic pathway. Catalyzes the ATP-dependent conversion of formylglycinamide ribonucleotide (FGAR) and glutamine to yield formylglycinamidine ribonucleotide (FGAM) and glutamate. The FGAM synthase complex is composed of three subunits. PurQ produces an ammonia molecule by converting glutamine to glutamate. PurL transfers the ammonia molecule to FGAR to form FGAM in an ATP-dependent manner. PurS interacts with PurQ and PurL and is thought to assist in the transfer of the ammonia molecule from PurQ to PurL.</text>
</comment>
<dbReference type="GO" id="GO:0005524">
    <property type="term" value="F:ATP binding"/>
    <property type="evidence" value="ECO:0007669"/>
    <property type="project" value="UniProtKB-KW"/>
</dbReference>
<evidence type="ECO:0000313" key="10">
    <source>
        <dbReference type="Proteomes" id="UP000310636"/>
    </source>
</evidence>
<keyword evidence="1 8" id="KW-0963">Cytoplasm</keyword>
<evidence type="ECO:0000256" key="2">
    <source>
        <dbReference type="ARBA" id="ARBA00022598"/>
    </source>
</evidence>
<protein>
    <recommendedName>
        <fullName evidence="8">Phosphoribosylformylglycinamidine synthase subunit PurQ</fullName>
        <shortName evidence="8">FGAM synthase</shortName>
        <ecNumber evidence="8">6.3.5.3</ecNumber>
    </recommendedName>
    <alternativeName>
        <fullName evidence="8">Formylglycinamide ribonucleotide amidotransferase subunit I</fullName>
        <shortName evidence="8">FGAR amidotransferase I</shortName>
        <shortName evidence="8">FGAR-AT I</shortName>
    </alternativeName>
    <alternativeName>
        <fullName evidence="8">Glutaminase PurQ</fullName>
        <ecNumber evidence="8">3.5.1.2</ecNumber>
    </alternativeName>
    <alternativeName>
        <fullName evidence="8">Phosphoribosylformylglycinamidine synthase subunit I</fullName>
    </alternativeName>
</protein>
<keyword evidence="3 8" id="KW-0547">Nucleotide-binding</keyword>
<dbReference type="EMBL" id="SSOB01000015">
    <property type="protein sequence ID" value="THF78782.1"/>
    <property type="molecule type" value="Genomic_DNA"/>
</dbReference>
<evidence type="ECO:0000256" key="4">
    <source>
        <dbReference type="ARBA" id="ARBA00022755"/>
    </source>
</evidence>
<dbReference type="CDD" id="cd01740">
    <property type="entry name" value="GATase1_FGAR_AT"/>
    <property type="match status" value="1"/>
</dbReference>
<dbReference type="EC" id="6.3.5.3" evidence="8"/>
<dbReference type="GO" id="GO:0004359">
    <property type="term" value="F:glutaminase activity"/>
    <property type="evidence" value="ECO:0007669"/>
    <property type="project" value="UniProtKB-EC"/>
</dbReference>
<dbReference type="InterPro" id="IPR029062">
    <property type="entry name" value="Class_I_gatase-like"/>
</dbReference>
<feature type="active site" evidence="8">
    <location>
        <position position="195"/>
    </location>
</feature>
<dbReference type="PIRSF" id="PIRSF001586">
    <property type="entry name" value="FGAM_synth_I"/>
    <property type="match status" value="1"/>
</dbReference>
<evidence type="ECO:0000256" key="7">
    <source>
        <dbReference type="ARBA" id="ARBA00022962"/>
    </source>
</evidence>
<dbReference type="PANTHER" id="PTHR47552:SF1">
    <property type="entry name" value="PHOSPHORIBOSYLFORMYLGLYCINAMIDINE SYNTHASE SUBUNIT PURQ"/>
    <property type="match status" value="1"/>
</dbReference>
<comment type="catalytic activity">
    <reaction evidence="8">
        <text>L-glutamine + H2O = L-glutamate + NH4(+)</text>
        <dbReference type="Rhea" id="RHEA:15889"/>
        <dbReference type="ChEBI" id="CHEBI:15377"/>
        <dbReference type="ChEBI" id="CHEBI:28938"/>
        <dbReference type="ChEBI" id="CHEBI:29985"/>
        <dbReference type="ChEBI" id="CHEBI:58359"/>
        <dbReference type="EC" id="3.5.1.2"/>
    </reaction>
</comment>
<dbReference type="HAMAP" id="MF_00421">
    <property type="entry name" value="PurQ"/>
    <property type="match status" value="1"/>
</dbReference>
<organism evidence="9 10">
    <name type="scientific">Cohnella fermenti</name>
    <dbReference type="NCBI Taxonomy" id="2565925"/>
    <lineage>
        <taxon>Bacteria</taxon>
        <taxon>Bacillati</taxon>
        <taxon>Bacillota</taxon>
        <taxon>Bacilli</taxon>
        <taxon>Bacillales</taxon>
        <taxon>Paenibacillaceae</taxon>
        <taxon>Cohnella</taxon>
    </lineage>
</organism>
<dbReference type="PROSITE" id="PS51273">
    <property type="entry name" value="GATASE_TYPE_1"/>
    <property type="match status" value="1"/>
</dbReference>
<dbReference type="PANTHER" id="PTHR47552">
    <property type="entry name" value="PHOSPHORIBOSYLFORMYLGLYCINAMIDINE SYNTHASE SUBUNIT PURQ"/>
    <property type="match status" value="1"/>
</dbReference>
<sequence>MKFAVLVFPGSNCDIDMLKAVEDVVQQPVDYVWYTSTDLSEYDAILVPGGFSYGDYLRCGAMAQLAPVMQEVRKAAEAGKFVLGVCNGFQILTEAGLLPGALIRNDSLKFRCHQVGLRVENAGTAFTNDYEQGEVVTIPIAHGEGNFFCDEETLASLNKNNQIVFRYAGDNPNGSLDNIAGICNEKGNVVGMMPHPERAVSELLGSADGARMFTSVLNAWRERNGAASIR</sequence>
<keyword evidence="6 8" id="KW-0067">ATP-binding</keyword>
<dbReference type="InterPro" id="IPR010075">
    <property type="entry name" value="PRibForGlyAmidine_synth_PurQ"/>
</dbReference>
<comment type="pathway">
    <text evidence="8">Purine metabolism; IMP biosynthesis via de novo pathway; 5-amino-1-(5-phospho-D-ribosyl)imidazole from N(2)-formyl-N(1)-(5-phospho-D-ribosyl)glycinamide: step 1/2.</text>
</comment>
<dbReference type="SUPFAM" id="SSF52317">
    <property type="entry name" value="Class I glutamine amidotransferase-like"/>
    <property type="match status" value="1"/>
</dbReference>
<dbReference type="NCBIfam" id="NF002957">
    <property type="entry name" value="PRK03619.1"/>
    <property type="match status" value="1"/>
</dbReference>
<dbReference type="Proteomes" id="UP000310636">
    <property type="component" value="Unassembled WGS sequence"/>
</dbReference>
<dbReference type="EC" id="3.5.1.2" evidence="8"/>
<comment type="subcellular location">
    <subcellularLocation>
        <location evidence="8">Cytoplasm</location>
    </subcellularLocation>
</comment>
<dbReference type="GO" id="GO:0005737">
    <property type="term" value="C:cytoplasm"/>
    <property type="evidence" value="ECO:0007669"/>
    <property type="project" value="UniProtKB-SubCell"/>
</dbReference>
<evidence type="ECO:0000256" key="8">
    <source>
        <dbReference type="HAMAP-Rule" id="MF_00421"/>
    </source>
</evidence>
<reference evidence="9 10" key="1">
    <citation type="submission" date="2019-04" db="EMBL/GenBank/DDBJ databases">
        <title>Cohnella sp. nov. isolated from preserved vegetables.</title>
        <authorList>
            <person name="Lin S.-Y."/>
            <person name="Hung M.-H."/>
            <person name="Young C.-C."/>
        </authorList>
    </citation>
    <scope>NUCLEOTIDE SEQUENCE [LARGE SCALE GENOMIC DNA]</scope>
    <source>
        <strain evidence="9 10">CC-MHH1044</strain>
    </source>
</reference>
<dbReference type="FunFam" id="3.40.50.880:FF:000019">
    <property type="entry name" value="Phosphoribosylformylglycinamidine synthase subunit PurQ"/>
    <property type="match status" value="1"/>
</dbReference>